<dbReference type="AlphaFoldDB" id="A0AAF3EU08"/>
<dbReference type="PANTHER" id="PTHR24064">
    <property type="entry name" value="SOLUTE CARRIER FAMILY 22 MEMBER"/>
    <property type="match status" value="1"/>
</dbReference>
<feature type="transmembrane region" description="Helical" evidence="5">
    <location>
        <begin position="178"/>
        <end position="200"/>
    </location>
</feature>
<dbReference type="WBParaSite" id="MBELARI_LOCUS17654">
    <property type="protein sequence ID" value="MBELARI_LOCUS17654"/>
    <property type="gene ID" value="MBELARI_LOCUS17654"/>
</dbReference>
<accession>A0AAF3EU08</accession>
<evidence type="ECO:0000313" key="7">
    <source>
        <dbReference type="Proteomes" id="UP000887575"/>
    </source>
</evidence>
<protein>
    <recommendedName>
        <fullName evidence="6">Major facilitator superfamily (MFS) profile domain-containing protein</fullName>
    </recommendedName>
</protein>
<dbReference type="PROSITE" id="PS00217">
    <property type="entry name" value="SUGAR_TRANSPORT_2"/>
    <property type="match status" value="1"/>
</dbReference>
<keyword evidence="3 5" id="KW-1133">Transmembrane helix</keyword>
<feature type="transmembrane region" description="Helical" evidence="5">
    <location>
        <begin position="43"/>
        <end position="66"/>
    </location>
</feature>
<dbReference type="PROSITE" id="PS50850">
    <property type="entry name" value="MFS"/>
    <property type="match status" value="1"/>
</dbReference>
<dbReference type="GO" id="GO:0022857">
    <property type="term" value="F:transmembrane transporter activity"/>
    <property type="evidence" value="ECO:0007669"/>
    <property type="project" value="InterPro"/>
</dbReference>
<dbReference type="InterPro" id="IPR036259">
    <property type="entry name" value="MFS_trans_sf"/>
</dbReference>
<evidence type="ECO:0000256" key="2">
    <source>
        <dbReference type="ARBA" id="ARBA00022692"/>
    </source>
</evidence>
<sequence length="346" mass="40005">MSNDRAENGETLLDEFKNPQLQTTTTKRVKSIDEFLTLGRYCVWFLFCVELMTLTSLICKVCMVFIGATPNIVSCGNVTFVDQTEACERLPILIEMTSCKPVFEYQFLSVNVEYNLICKDAYLVKNSISVQMLGVLVGNFVFGQFSDSYGRKLTIFISLICITVTSFINAYATSFEVFYWLRIVVGFFSGGLSTAIGVYTMENVPTRHRMWVTTDTAKSECSTFFLSMICICFLFESPLWLVQKDRFEAARRVFSKIQRIDGRSEDKLGWQELEEALEYRQQIAETRPKKAEKIHVLSHLVHLEDAVLDEHFGFWNWRHFSCQLCPNVQHGEAEWITLLEQYFTWS</sequence>
<dbReference type="Pfam" id="PF00083">
    <property type="entry name" value="Sugar_tr"/>
    <property type="match status" value="2"/>
</dbReference>
<dbReference type="InterPro" id="IPR005829">
    <property type="entry name" value="Sugar_transporter_CS"/>
</dbReference>
<keyword evidence="2 5" id="KW-0812">Transmembrane</keyword>
<evidence type="ECO:0000256" key="1">
    <source>
        <dbReference type="ARBA" id="ARBA00004141"/>
    </source>
</evidence>
<comment type="subcellular location">
    <subcellularLocation>
        <location evidence="1">Membrane</location>
        <topology evidence="1">Multi-pass membrane protein</topology>
    </subcellularLocation>
</comment>
<dbReference type="InterPro" id="IPR020846">
    <property type="entry name" value="MFS_dom"/>
</dbReference>
<proteinExistence type="predicted"/>
<feature type="domain" description="Major facilitator superfamily (MFS) profile" evidence="6">
    <location>
        <begin position="63"/>
        <end position="346"/>
    </location>
</feature>
<dbReference type="Proteomes" id="UP000887575">
    <property type="component" value="Unassembled WGS sequence"/>
</dbReference>
<name>A0AAF3EU08_9BILA</name>
<feature type="transmembrane region" description="Helical" evidence="5">
    <location>
        <begin position="153"/>
        <end position="172"/>
    </location>
</feature>
<evidence type="ECO:0000313" key="8">
    <source>
        <dbReference type="WBParaSite" id="MBELARI_LOCUS17654"/>
    </source>
</evidence>
<evidence type="ECO:0000259" key="6">
    <source>
        <dbReference type="PROSITE" id="PS50850"/>
    </source>
</evidence>
<dbReference type="InterPro" id="IPR005828">
    <property type="entry name" value="MFS_sugar_transport-like"/>
</dbReference>
<evidence type="ECO:0000256" key="4">
    <source>
        <dbReference type="ARBA" id="ARBA00023136"/>
    </source>
</evidence>
<reference evidence="8" key="1">
    <citation type="submission" date="2024-02" db="UniProtKB">
        <authorList>
            <consortium name="WormBaseParasite"/>
        </authorList>
    </citation>
    <scope>IDENTIFICATION</scope>
</reference>
<keyword evidence="7" id="KW-1185">Reference proteome</keyword>
<organism evidence="7 8">
    <name type="scientific">Mesorhabditis belari</name>
    <dbReference type="NCBI Taxonomy" id="2138241"/>
    <lineage>
        <taxon>Eukaryota</taxon>
        <taxon>Metazoa</taxon>
        <taxon>Ecdysozoa</taxon>
        <taxon>Nematoda</taxon>
        <taxon>Chromadorea</taxon>
        <taxon>Rhabditida</taxon>
        <taxon>Rhabditina</taxon>
        <taxon>Rhabditomorpha</taxon>
        <taxon>Rhabditoidea</taxon>
        <taxon>Rhabditidae</taxon>
        <taxon>Mesorhabditinae</taxon>
        <taxon>Mesorhabditis</taxon>
    </lineage>
</organism>
<dbReference type="Gene3D" id="1.20.1250.20">
    <property type="entry name" value="MFS general substrate transporter like domains"/>
    <property type="match status" value="2"/>
</dbReference>
<evidence type="ECO:0000256" key="5">
    <source>
        <dbReference type="SAM" id="Phobius"/>
    </source>
</evidence>
<dbReference type="GO" id="GO:0016020">
    <property type="term" value="C:membrane"/>
    <property type="evidence" value="ECO:0007669"/>
    <property type="project" value="UniProtKB-SubCell"/>
</dbReference>
<evidence type="ECO:0000256" key="3">
    <source>
        <dbReference type="ARBA" id="ARBA00022989"/>
    </source>
</evidence>
<dbReference type="SUPFAM" id="SSF103473">
    <property type="entry name" value="MFS general substrate transporter"/>
    <property type="match status" value="1"/>
</dbReference>
<keyword evidence="4 5" id="KW-0472">Membrane</keyword>
<feature type="transmembrane region" description="Helical" evidence="5">
    <location>
        <begin position="221"/>
        <end position="242"/>
    </location>
</feature>